<dbReference type="Proteomes" id="UP001189429">
    <property type="component" value="Unassembled WGS sequence"/>
</dbReference>
<comment type="caution">
    <text evidence="2">The sequence shown here is derived from an EMBL/GenBank/DDBJ whole genome shotgun (WGS) entry which is preliminary data.</text>
</comment>
<evidence type="ECO:0000256" key="1">
    <source>
        <dbReference type="SAM" id="MobiDB-lite"/>
    </source>
</evidence>
<keyword evidence="3" id="KW-1185">Reference proteome</keyword>
<protein>
    <submittedName>
        <fullName evidence="2">Uncharacterized protein</fullName>
    </submittedName>
</protein>
<feature type="region of interest" description="Disordered" evidence="1">
    <location>
        <begin position="147"/>
        <end position="195"/>
    </location>
</feature>
<proteinExistence type="predicted"/>
<evidence type="ECO:0000313" key="2">
    <source>
        <dbReference type="EMBL" id="CAK0904458.1"/>
    </source>
</evidence>
<evidence type="ECO:0000313" key="3">
    <source>
        <dbReference type="Proteomes" id="UP001189429"/>
    </source>
</evidence>
<dbReference type="EMBL" id="CAUYUJ010021397">
    <property type="protein sequence ID" value="CAK0904458.1"/>
    <property type="molecule type" value="Genomic_DNA"/>
</dbReference>
<feature type="compositionally biased region" description="Low complexity" evidence="1">
    <location>
        <begin position="102"/>
        <end position="131"/>
    </location>
</feature>
<feature type="region of interest" description="Disordered" evidence="1">
    <location>
        <begin position="70"/>
        <end position="131"/>
    </location>
</feature>
<gene>
    <name evidence="2" type="ORF">PCOR1329_LOCUS80457</name>
</gene>
<name>A0ABN9XY85_9DINO</name>
<reference evidence="2" key="1">
    <citation type="submission" date="2023-10" db="EMBL/GenBank/DDBJ databases">
        <authorList>
            <person name="Chen Y."/>
            <person name="Shah S."/>
            <person name="Dougan E. K."/>
            <person name="Thang M."/>
            <person name="Chan C."/>
        </authorList>
    </citation>
    <scope>NUCLEOTIDE SEQUENCE [LARGE SCALE GENOMIC DNA]</scope>
</reference>
<accession>A0ABN9XY85</accession>
<sequence length="195" mass="19797">PSLLLGYSTNRMLYKYGHHISLYGARATQRGPPCETWCAASGQVARMAPPPAPHPRVVLRGSLSYATSITTNGIRGGGGGPPTPARPAQTAARTPPPGNGGASSATAGVPVAAAPAPSPMTSTTAPAGTPEAAANASSLAAAACGVPPAIPLRQGGGGLQRRPRCPHGELPRQRRPQLRALRSWAASWPQRTAAQ</sequence>
<organism evidence="2 3">
    <name type="scientific">Prorocentrum cordatum</name>
    <dbReference type="NCBI Taxonomy" id="2364126"/>
    <lineage>
        <taxon>Eukaryota</taxon>
        <taxon>Sar</taxon>
        <taxon>Alveolata</taxon>
        <taxon>Dinophyceae</taxon>
        <taxon>Prorocentrales</taxon>
        <taxon>Prorocentraceae</taxon>
        <taxon>Prorocentrum</taxon>
    </lineage>
</organism>
<feature type="non-terminal residue" evidence="2">
    <location>
        <position position="1"/>
    </location>
</feature>